<evidence type="ECO:0000313" key="3">
    <source>
        <dbReference type="Proteomes" id="UP001610432"/>
    </source>
</evidence>
<comment type="caution">
    <text evidence="2">The sequence shown here is derived from an EMBL/GenBank/DDBJ whole genome shotgun (WGS) entry which is preliminary data.</text>
</comment>
<proteinExistence type="predicted"/>
<keyword evidence="1" id="KW-0812">Transmembrane</keyword>
<gene>
    <name evidence="2" type="ORF">BJX67DRAFT_350861</name>
</gene>
<keyword evidence="1" id="KW-0472">Membrane</keyword>
<name>A0ABR4LV74_9EURO</name>
<keyword evidence="3" id="KW-1185">Reference proteome</keyword>
<dbReference type="EMBL" id="JBFXLQ010000014">
    <property type="protein sequence ID" value="KAL2868448.1"/>
    <property type="molecule type" value="Genomic_DNA"/>
</dbReference>
<dbReference type="RefSeq" id="XP_070887427.1">
    <property type="nucleotide sequence ID" value="XM_071028856.1"/>
</dbReference>
<sequence>MLCQLFASFPSKPVSSLHFVCYAFVLLYIFTSTSVLSSCTSGCLQRTCSPQPCQPERAFGSQRNWDGRSSLTKMNVRFGGMCFLAGIVDFPWWICAGIPEEDS</sequence>
<feature type="transmembrane region" description="Helical" evidence="1">
    <location>
        <begin position="16"/>
        <end position="36"/>
    </location>
</feature>
<protein>
    <recommendedName>
        <fullName evidence="4">Secreted protein</fullName>
    </recommendedName>
</protein>
<evidence type="ECO:0000256" key="1">
    <source>
        <dbReference type="SAM" id="Phobius"/>
    </source>
</evidence>
<keyword evidence="1" id="KW-1133">Transmembrane helix</keyword>
<organism evidence="2 3">
    <name type="scientific">Aspergillus lucknowensis</name>
    <dbReference type="NCBI Taxonomy" id="176173"/>
    <lineage>
        <taxon>Eukaryota</taxon>
        <taxon>Fungi</taxon>
        <taxon>Dikarya</taxon>
        <taxon>Ascomycota</taxon>
        <taxon>Pezizomycotina</taxon>
        <taxon>Eurotiomycetes</taxon>
        <taxon>Eurotiomycetidae</taxon>
        <taxon>Eurotiales</taxon>
        <taxon>Aspergillaceae</taxon>
        <taxon>Aspergillus</taxon>
        <taxon>Aspergillus subgen. Nidulantes</taxon>
    </lineage>
</organism>
<reference evidence="2 3" key="1">
    <citation type="submission" date="2024-07" db="EMBL/GenBank/DDBJ databases">
        <title>Section-level genome sequencing and comparative genomics of Aspergillus sections Usti and Cavernicolus.</title>
        <authorList>
            <consortium name="Lawrence Berkeley National Laboratory"/>
            <person name="Nybo J.L."/>
            <person name="Vesth T.C."/>
            <person name="Theobald S."/>
            <person name="Frisvad J.C."/>
            <person name="Larsen T.O."/>
            <person name="Kjaerboelling I."/>
            <person name="Rothschild-Mancinelli K."/>
            <person name="Lyhne E.K."/>
            <person name="Kogle M.E."/>
            <person name="Barry K."/>
            <person name="Clum A."/>
            <person name="Na H."/>
            <person name="Ledsgaard L."/>
            <person name="Lin J."/>
            <person name="Lipzen A."/>
            <person name="Kuo A."/>
            <person name="Riley R."/>
            <person name="Mondo S."/>
            <person name="Labutti K."/>
            <person name="Haridas S."/>
            <person name="Pangalinan J."/>
            <person name="Salamov A.A."/>
            <person name="Simmons B.A."/>
            <person name="Magnuson J.K."/>
            <person name="Chen J."/>
            <person name="Drula E."/>
            <person name="Henrissat B."/>
            <person name="Wiebenga A."/>
            <person name="Lubbers R.J."/>
            <person name="Gomes A.C."/>
            <person name="Macurrencykelacurrency M.R."/>
            <person name="Stajich J."/>
            <person name="Grigoriev I.V."/>
            <person name="Mortensen U.H."/>
            <person name="De Vries R.P."/>
            <person name="Baker S.E."/>
            <person name="Andersen M.R."/>
        </authorList>
    </citation>
    <scope>NUCLEOTIDE SEQUENCE [LARGE SCALE GENOMIC DNA]</scope>
    <source>
        <strain evidence="2 3">CBS 449.75</strain>
    </source>
</reference>
<evidence type="ECO:0008006" key="4">
    <source>
        <dbReference type="Google" id="ProtNLM"/>
    </source>
</evidence>
<evidence type="ECO:0000313" key="2">
    <source>
        <dbReference type="EMBL" id="KAL2868448.1"/>
    </source>
</evidence>
<dbReference type="Proteomes" id="UP001610432">
    <property type="component" value="Unassembled WGS sequence"/>
</dbReference>
<accession>A0ABR4LV74</accession>
<dbReference type="GeneID" id="98143928"/>